<dbReference type="eggNOG" id="KOG2620">
    <property type="taxonomic scope" value="Eukaryota"/>
</dbReference>
<dbReference type="InterPro" id="IPR001107">
    <property type="entry name" value="Band_7"/>
</dbReference>
<reference evidence="3" key="2">
    <citation type="submission" date="2015-06" db="UniProtKB">
        <authorList>
            <consortium name="EnsemblPlants"/>
        </authorList>
    </citation>
    <scope>IDENTIFICATION</scope>
</reference>
<dbReference type="PANTHER" id="PTHR43327:SF10">
    <property type="entry name" value="STOMATIN-LIKE PROTEIN 2, MITOCHONDRIAL"/>
    <property type="match status" value="1"/>
</dbReference>
<dbReference type="InterPro" id="IPR050710">
    <property type="entry name" value="Band7/mec-2_domain"/>
</dbReference>
<keyword evidence="4" id="KW-1185">Reference proteome</keyword>
<accession>A0A0E0MYN0</accession>
<dbReference type="Gramene" id="ORUFI01G23770.2">
    <property type="protein sequence ID" value="ORUFI01G23770.2"/>
    <property type="gene ID" value="ORUFI01G23770"/>
</dbReference>
<evidence type="ECO:0000313" key="4">
    <source>
        <dbReference type="Proteomes" id="UP000008022"/>
    </source>
</evidence>
<evidence type="ECO:0000259" key="2">
    <source>
        <dbReference type="SMART" id="SM00244"/>
    </source>
</evidence>
<sequence>MGNLLCCVEVEESTVAMRERFGKFDGVMEPGCHFVPWFLGLQARGPLSLRLRQLEIRCPTKTKDNVYVTIVTCVQYRALADKASHAFYTLINTRSQIQAHVFDVLRTSIPKLALEEVFDKKKEIAEALEEEVAEAMAPYGYEVMDMVLVAQYLDTVREIAAASASGCSAAAAVPFLPHGPAAARDAVAQIRDGLLQAVQPPAAAAAASVAAVGLPLPLPVASVCEGITEEQ</sequence>
<feature type="domain" description="Band 7" evidence="2">
    <location>
        <begin position="5"/>
        <end position="164"/>
    </location>
</feature>
<organism evidence="3 4">
    <name type="scientific">Oryza rufipogon</name>
    <name type="common">Brownbeard rice</name>
    <name type="synonym">Asian wild rice</name>
    <dbReference type="NCBI Taxonomy" id="4529"/>
    <lineage>
        <taxon>Eukaryota</taxon>
        <taxon>Viridiplantae</taxon>
        <taxon>Streptophyta</taxon>
        <taxon>Embryophyta</taxon>
        <taxon>Tracheophyta</taxon>
        <taxon>Spermatophyta</taxon>
        <taxon>Magnoliopsida</taxon>
        <taxon>Liliopsida</taxon>
        <taxon>Poales</taxon>
        <taxon>Poaceae</taxon>
        <taxon>BOP clade</taxon>
        <taxon>Oryzoideae</taxon>
        <taxon>Oryzeae</taxon>
        <taxon>Oryzinae</taxon>
        <taxon>Oryza</taxon>
    </lineage>
</organism>
<dbReference type="SUPFAM" id="SSF117892">
    <property type="entry name" value="Band 7/SPFH domain"/>
    <property type="match status" value="1"/>
</dbReference>
<protein>
    <recommendedName>
        <fullName evidence="2">Band 7 domain-containing protein</fullName>
    </recommendedName>
</protein>
<evidence type="ECO:0000256" key="1">
    <source>
        <dbReference type="ARBA" id="ARBA00023288"/>
    </source>
</evidence>
<evidence type="ECO:0000313" key="3">
    <source>
        <dbReference type="EnsemblPlants" id="ORUFI01G23770.2"/>
    </source>
</evidence>
<dbReference type="SMART" id="SM00244">
    <property type="entry name" value="PHB"/>
    <property type="match status" value="1"/>
</dbReference>
<dbReference type="InterPro" id="IPR036013">
    <property type="entry name" value="Band_7/SPFH_dom_sf"/>
</dbReference>
<keyword evidence="1" id="KW-0449">Lipoprotein</keyword>
<dbReference type="Pfam" id="PF01145">
    <property type="entry name" value="Band_7"/>
    <property type="match status" value="1"/>
</dbReference>
<dbReference type="EnsemblPlants" id="ORUFI01G23770.2">
    <property type="protein sequence ID" value="ORUFI01G23770.2"/>
    <property type="gene ID" value="ORUFI01G23770"/>
</dbReference>
<dbReference type="PANTHER" id="PTHR43327">
    <property type="entry name" value="STOMATIN-LIKE PROTEIN 2, MITOCHONDRIAL"/>
    <property type="match status" value="1"/>
</dbReference>
<dbReference type="Gene3D" id="3.30.479.30">
    <property type="entry name" value="Band 7 domain"/>
    <property type="match status" value="1"/>
</dbReference>
<dbReference type="AlphaFoldDB" id="A0A0E0MYN0"/>
<proteinExistence type="predicted"/>
<dbReference type="HOGENOM" id="CLU_024949_5_1_1"/>
<dbReference type="Proteomes" id="UP000008022">
    <property type="component" value="Unassembled WGS sequence"/>
</dbReference>
<name>A0A0E0MYN0_ORYRU</name>
<dbReference type="STRING" id="4529.A0A0E0MYN0"/>
<reference evidence="4" key="1">
    <citation type="submission" date="2013-06" db="EMBL/GenBank/DDBJ databases">
        <authorList>
            <person name="Zhao Q."/>
        </authorList>
    </citation>
    <scope>NUCLEOTIDE SEQUENCE</scope>
    <source>
        <strain evidence="4">cv. W1943</strain>
    </source>
</reference>
<dbReference type="OMA" id="PYGYEVM"/>